<feature type="transmembrane region" description="Helical" evidence="5">
    <location>
        <begin position="761"/>
        <end position="784"/>
    </location>
</feature>
<dbReference type="GO" id="GO:0007411">
    <property type="term" value="P:axon guidance"/>
    <property type="evidence" value="ECO:0007669"/>
    <property type="project" value="TreeGrafter"/>
</dbReference>
<dbReference type="InterPro" id="IPR003598">
    <property type="entry name" value="Ig_sub2"/>
</dbReference>
<proteinExistence type="predicted"/>
<feature type="region of interest" description="Disordered" evidence="4">
    <location>
        <begin position="1198"/>
        <end position="1223"/>
    </location>
</feature>
<keyword evidence="1" id="KW-0677">Repeat</keyword>
<dbReference type="InterPro" id="IPR013098">
    <property type="entry name" value="Ig_I-set"/>
</dbReference>
<reference evidence="8 9" key="1">
    <citation type="journal article" date="2018" name="Nat. Ecol. Evol.">
        <title>Genomic signatures of mitonuclear coevolution across populations of Tigriopus californicus.</title>
        <authorList>
            <person name="Barreto F.S."/>
            <person name="Watson E.T."/>
            <person name="Lima T.G."/>
            <person name="Willett C.S."/>
            <person name="Edmands S."/>
            <person name="Li W."/>
            <person name="Burton R.S."/>
        </authorList>
    </citation>
    <scope>NUCLEOTIDE SEQUENCE [LARGE SCALE GENOMIC DNA]</scope>
    <source>
        <strain evidence="8 9">San Diego</strain>
    </source>
</reference>
<evidence type="ECO:0000313" key="9">
    <source>
        <dbReference type="Proteomes" id="UP000318571"/>
    </source>
</evidence>
<dbReference type="InterPro" id="IPR036116">
    <property type="entry name" value="FN3_sf"/>
</dbReference>
<dbReference type="PANTHER" id="PTHR44170:SF52">
    <property type="entry name" value="PROTEIN SAX-3"/>
    <property type="match status" value="1"/>
</dbReference>
<evidence type="ECO:0000256" key="1">
    <source>
        <dbReference type="ARBA" id="ARBA00022737"/>
    </source>
</evidence>
<feature type="compositionally biased region" description="Polar residues" evidence="4">
    <location>
        <begin position="1393"/>
        <end position="1418"/>
    </location>
</feature>
<dbReference type="GO" id="GO:0030424">
    <property type="term" value="C:axon"/>
    <property type="evidence" value="ECO:0007669"/>
    <property type="project" value="TreeGrafter"/>
</dbReference>
<sequence>MTSGKAVSFSGFHYLTLRLLNIILLILGLSAGPPIIIEHPQDSSVVRNEPVTLRCEAQGEPQPQIKWFKDGEPVITAATDYKSHRVLLPSGSLFFLRAVQSKKENDGGIYWCEATNTFGQVASRNATLVVAVVPYVIKHPTNVSAVAGDTVRFGCAVKGRPHPEIRWSRSNGMLPAQRVHTTDGTQLTLTNILPEDEDVYTCLAENQAGFVQASAHLQVFSPPVFLVKPTDQKTTLGSTVQVPCVAAGNPVPILFWMKEGGSGVLLPGSNQGHVHVSPEGMLRIENASEKDSDVYTCSAVSESGAILERTQIKVQTSMDRPPPIIQMGPVNQTQKLGSSTSFPCEATPQTRVEWLKDGVPISTMDDPRIKVDNDNTLHFEGLEISDSALYTCQARSMSGQAMLSAFLRVARPNEAVEFDSVPFLSEFPGSPSEPYLVNATSHSLVIAWEKPIRIGASPIQSYLIEYYTSSTPSHWVAIPGVQNSEAFTLGDFLPGTTVHVLVRARNLHGLSPPSPVSKRFETLRRTDEEDASDPQYLRSKLSDTKVMELERATVLGSRKVKLAWELHIPQKFVTGYHIQLRDLSELDSDGSYDVITLSGGGTRSHTLTDLRPNTEYSIFMLPYNRRIKGLPTKLIRITTKEDVPTAAPENVKIQMLNLTAAVIQWHEPPRRDLHGDLKGYKVLIDVNGTEALNFTLDPTSNSLILYNLTEGLTYTVQVAAYNRQGVGPLCHSVELLVETDLFHHQLVPEQAPGMDLVVQEVWFVMVVSFFSVMLLVGFLAMVCFRRIRQDGKHMGHYNVPIHKVDNLSHVNFNDRDHLWFDPAWKSGGGSPSNANNNKAQHDPMAEMLENNAKNPKTANLFINKLHETTDYAEVDAASTVNGLEFGSKPENTESGPYATTNLVDSPFLSKSNNNSLTYGGSSNGMLTSSDLNGTVGGHDITPNHSLHHHNNNIPPNSSSHSDGTNKDSLSSSSGSTIATKRSRQSQESPSPAPNRDGTPNTLPPLPNPNFTSLSNTQRLIHPHAASEARLNKFNSHENGPNNPPAPPQRGMSSYNGVRTGSFGSFGHYATPMTFVNGSNTNFPQQMPAVRRMNGSFGHSQFSMPGMFFHHPYPGMSGYCMSPMPPRHFHPGSGYQSTDSGVPLGNESANEEHYESASVCFGPAPNSAMAAHWIMNGQGGPGVLPHGPLSNSQCNYPTPTPTRGNHGYASENEQTGVDGSEFGDDQGCWEWGSNVYLSDDDSEAINAGESCSVYAGAESDYDIQSANGGAKTKLQLKSALPSHSQRFPGQSGHAYPPRRPTSVCSTDSNYSVVNRGRPSPQQKRLKAKVARSKYSHQEPGKVEEPIYSTFKPQQTVGGGPKDHLGIMTASTGRLATEFKLSESKERSPPPLDPNQGSSTSAKSSHLNARGSRSASSTPQIHRRTTVDHQMTLSDILKQDQS</sequence>
<feature type="domain" description="Ig-like" evidence="6">
    <location>
        <begin position="322"/>
        <end position="404"/>
    </location>
</feature>
<dbReference type="SUPFAM" id="SSF48726">
    <property type="entry name" value="Immunoglobulin"/>
    <property type="match status" value="4"/>
</dbReference>
<feature type="domain" description="Ig-like" evidence="6">
    <location>
        <begin position="134"/>
        <end position="218"/>
    </location>
</feature>
<feature type="domain" description="Ig-like" evidence="6">
    <location>
        <begin position="34"/>
        <end position="129"/>
    </location>
</feature>
<feature type="domain" description="Fibronectin type-III" evidence="7">
    <location>
        <begin position="545"/>
        <end position="642"/>
    </location>
</feature>
<comment type="caution">
    <text evidence="8">The sequence shown here is derived from an EMBL/GenBank/DDBJ whole genome shotgun (WGS) entry which is preliminary data.</text>
</comment>
<feature type="domain" description="Ig-like" evidence="6">
    <location>
        <begin position="222"/>
        <end position="313"/>
    </location>
</feature>
<dbReference type="SMART" id="SM00409">
    <property type="entry name" value="IG"/>
    <property type="match status" value="4"/>
</dbReference>
<evidence type="ECO:0000259" key="6">
    <source>
        <dbReference type="PROSITE" id="PS50835"/>
    </source>
</evidence>
<organism evidence="8 9">
    <name type="scientific">Tigriopus californicus</name>
    <name type="common">Marine copepod</name>
    <dbReference type="NCBI Taxonomy" id="6832"/>
    <lineage>
        <taxon>Eukaryota</taxon>
        <taxon>Metazoa</taxon>
        <taxon>Ecdysozoa</taxon>
        <taxon>Arthropoda</taxon>
        <taxon>Crustacea</taxon>
        <taxon>Multicrustacea</taxon>
        <taxon>Hexanauplia</taxon>
        <taxon>Copepoda</taxon>
        <taxon>Harpacticoida</taxon>
        <taxon>Harpacticidae</taxon>
        <taxon>Tigriopus</taxon>
    </lineage>
</organism>
<feature type="compositionally biased region" description="Basic residues" evidence="4">
    <location>
        <begin position="1322"/>
        <end position="1333"/>
    </location>
</feature>
<dbReference type="FunFam" id="2.60.40.10:FF:000028">
    <property type="entry name" value="Neuronal cell adhesion molecule"/>
    <property type="match status" value="1"/>
</dbReference>
<keyword evidence="5" id="KW-1133">Transmembrane helix</keyword>
<dbReference type="InterPro" id="IPR013783">
    <property type="entry name" value="Ig-like_fold"/>
</dbReference>
<evidence type="ECO:0000256" key="3">
    <source>
        <dbReference type="ARBA" id="ARBA00023319"/>
    </source>
</evidence>
<feature type="domain" description="Fibronectin type-III" evidence="7">
    <location>
        <begin position="647"/>
        <end position="740"/>
    </location>
</feature>
<dbReference type="Proteomes" id="UP000318571">
    <property type="component" value="Chromosome 11"/>
</dbReference>
<name>A0A553PJV3_TIGCA</name>
<dbReference type="InterPro" id="IPR036179">
    <property type="entry name" value="Ig-like_dom_sf"/>
</dbReference>
<dbReference type="Pfam" id="PF07679">
    <property type="entry name" value="I-set"/>
    <property type="match status" value="2"/>
</dbReference>
<dbReference type="GO" id="GO:0005886">
    <property type="term" value="C:plasma membrane"/>
    <property type="evidence" value="ECO:0007669"/>
    <property type="project" value="TreeGrafter"/>
</dbReference>
<dbReference type="EMBL" id="VCGU01000003">
    <property type="protein sequence ID" value="TRY77965.1"/>
    <property type="molecule type" value="Genomic_DNA"/>
</dbReference>
<keyword evidence="5" id="KW-0472">Membrane</keyword>
<feature type="compositionally biased region" description="Low complexity" evidence="4">
    <location>
        <begin position="951"/>
        <end position="961"/>
    </location>
</feature>
<dbReference type="CDD" id="cd00063">
    <property type="entry name" value="FN3"/>
    <property type="match status" value="3"/>
</dbReference>
<dbReference type="SUPFAM" id="SSF49265">
    <property type="entry name" value="Fibronectin type III"/>
    <property type="match status" value="2"/>
</dbReference>
<dbReference type="Gene3D" id="2.60.40.10">
    <property type="entry name" value="Immunoglobulins"/>
    <property type="match status" value="7"/>
</dbReference>
<dbReference type="SMART" id="SM00408">
    <property type="entry name" value="IGc2"/>
    <property type="match status" value="4"/>
</dbReference>
<dbReference type="InterPro" id="IPR003599">
    <property type="entry name" value="Ig_sub"/>
</dbReference>
<keyword evidence="2" id="KW-1015">Disulfide bond</keyword>
<dbReference type="PROSITE" id="PS50853">
    <property type="entry name" value="FN3"/>
    <property type="match status" value="3"/>
</dbReference>
<protein>
    <submittedName>
        <fullName evidence="8">Uncharacterized protein</fullName>
    </submittedName>
</protein>
<evidence type="ECO:0000256" key="4">
    <source>
        <dbReference type="SAM" id="MobiDB-lite"/>
    </source>
</evidence>
<gene>
    <name evidence="8" type="ORF">TCAL_12741</name>
</gene>
<feature type="domain" description="Fibronectin type-III" evidence="7">
    <location>
        <begin position="430"/>
        <end position="525"/>
    </location>
</feature>
<dbReference type="FunFam" id="2.60.40.10:FF:000032">
    <property type="entry name" value="palladin isoform X1"/>
    <property type="match status" value="2"/>
</dbReference>
<feature type="region of interest" description="Disordered" evidence="4">
    <location>
        <begin position="883"/>
        <end position="908"/>
    </location>
</feature>
<evidence type="ECO:0000256" key="2">
    <source>
        <dbReference type="ARBA" id="ARBA00023157"/>
    </source>
</evidence>
<feature type="region of interest" description="Disordered" evidence="4">
    <location>
        <begin position="1033"/>
        <end position="1058"/>
    </location>
</feature>
<feature type="compositionally biased region" description="Polar residues" evidence="4">
    <location>
        <begin position="1301"/>
        <end position="1311"/>
    </location>
</feature>
<feature type="region of interest" description="Disordered" evidence="4">
    <location>
        <begin position="1275"/>
        <end position="1365"/>
    </location>
</feature>
<feature type="compositionally biased region" description="Basic and acidic residues" evidence="4">
    <location>
        <begin position="1334"/>
        <end position="1343"/>
    </location>
</feature>
<accession>A0A553PJV3</accession>
<feature type="region of interest" description="Disordered" evidence="4">
    <location>
        <begin position="929"/>
        <end position="1014"/>
    </location>
</feature>
<feature type="transmembrane region" description="Helical" evidence="5">
    <location>
        <begin position="12"/>
        <end position="31"/>
    </location>
</feature>
<evidence type="ECO:0000313" key="8">
    <source>
        <dbReference type="EMBL" id="TRY77965.1"/>
    </source>
</evidence>
<dbReference type="Pfam" id="PF00041">
    <property type="entry name" value="fn3"/>
    <property type="match status" value="2"/>
</dbReference>
<feature type="compositionally biased region" description="Polar residues" evidence="4">
    <location>
        <begin position="892"/>
        <end position="908"/>
    </location>
</feature>
<dbReference type="SMART" id="SM00060">
    <property type="entry name" value="FN3"/>
    <property type="match status" value="3"/>
</dbReference>
<keyword evidence="9" id="KW-1185">Reference proteome</keyword>
<evidence type="ECO:0000259" key="7">
    <source>
        <dbReference type="PROSITE" id="PS50853"/>
    </source>
</evidence>
<dbReference type="PROSITE" id="PS50835">
    <property type="entry name" value="IG_LIKE"/>
    <property type="match status" value="4"/>
</dbReference>
<dbReference type="FunFam" id="2.60.40.10:FF:000026">
    <property type="entry name" value="roundabout homolog 2 isoform X1"/>
    <property type="match status" value="1"/>
</dbReference>
<dbReference type="InterPro" id="IPR003961">
    <property type="entry name" value="FN3_dom"/>
</dbReference>
<dbReference type="Pfam" id="PF13927">
    <property type="entry name" value="Ig_3"/>
    <property type="match status" value="2"/>
</dbReference>
<dbReference type="PANTHER" id="PTHR44170">
    <property type="entry name" value="PROTEIN SIDEKICK"/>
    <property type="match status" value="1"/>
</dbReference>
<keyword evidence="5" id="KW-0812">Transmembrane</keyword>
<keyword evidence="3" id="KW-0393">Immunoglobulin domain</keyword>
<dbReference type="InterPro" id="IPR007110">
    <property type="entry name" value="Ig-like_dom"/>
</dbReference>
<dbReference type="GO" id="GO:0098609">
    <property type="term" value="P:cell-cell adhesion"/>
    <property type="evidence" value="ECO:0007669"/>
    <property type="project" value="TreeGrafter"/>
</dbReference>
<feature type="region of interest" description="Disordered" evidence="4">
    <location>
        <begin position="1378"/>
        <end position="1440"/>
    </location>
</feature>
<dbReference type="STRING" id="6832.A0A553PJV3"/>
<evidence type="ECO:0000256" key="5">
    <source>
        <dbReference type="SAM" id="Phobius"/>
    </source>
</evidence>